<keyword evidence="1" id="KW-0233">DNA recombination</keyword>
<evidence type="ECO:0000259" key="3">
    <source>
        <dbReference type="PROSITE" id="PS51898"/>
    </source>
</evidence>
<organism evidence="4 5">
    <name type="scientific">Fimbriiglobus ruber</name>
    <dbReference type="NCBI Taxonomy" id="1908690"/>
    <lineage>
        <taxon>Bacteria</taxon>
        <taxon>Pseudomonadati</taxon>
        <taxon>Planctomycetota</taxon>
        <taxon>Planctomycetia</taxon>
        <taxon>Gemmatales</taxon>
        <taxon>Gemmataceae</taxon>
        <taxon>Fimbriiglobus</taxon>
    </lineage>
</organism>
<reference evidence="5" key="1">
    <citation type="submission" date="2017-06" db="EMBL/GenBank/DDBJ databases">
        <title>Genome analysis of Fimbriiglobus ruber SP5, the first member of the order Planctomycetales with confirmed chitinolytic capability.</title>
        <authorList>
            <person name="Ravin N.V."/>
            <person name="Rakitin A.L."/>
            <person name="Ivanova A.A."/>
            <person name="Beletsky A.V."/>
            <person name="Kulichevskaya I.S."/>
            <person name="Mardanov A.V."/>
            <person name="Dedysh S.N."/>
        </authorList>
    </citation>
    <scope>NUCLEOTIDE SEQUENCE [LARGE SCALE GENOMIC DNA]</scope>
    <source>
        <strain evidence="5">SP5</strain>
    </source>
</reference>
<dbReference type="Pfam" id="PF00589">
    <property type="entry name" value="Phage_integrase"/>
    <property type="match status" value="1"/>
</dbReference>
<dbReference type="InterPro" id="IPR050090">
    <property type="entry name" value="Tyrosine_recombinase_XerCD"/>
</dbReference>
<proteinExistence type="predicted"/>
<dbReference type="Proteomes" id="UP000214646">
    <property type="component" value="Unassembled WGS sequence"/>
</dbReference>
<comment type="caution">
    <text evidence="4">The sequence shown here is derived from an EMBL/GenBank/DDBJ whole genome shotgun (WGS) entry which is preliminary data.</text>
</comment>
<dbReference type="GO" id="GO:0006310">
    <property type="term" value="P:DNA recombination"/>
    <property type="evidence" value="ECO:0007669"/>
    <property type="project" value="UniProtKB-KW"/>
</dbReference>
<name>A0A225DJQ9_9BACT</name>
<feature type="compositionally biased region" description="Basic residues" evidence="2">
    <location>
        <begin position="297"/>
        <end position="308"/>
    </location>
</feature>
<feature type="domain" description="Tyr recombinase" evidence="3">
    <location>
        <begin position="186"/>
        <end position="431"/>
    </location>
</feature>
<dbReference type="CDD" id="cd00397">
    <property type="entry name" value="DNA_BRE_C"/>
    <property type="match status" value="1"/>
</dbReference>
<dbReference type="InterPro" id="IPR011010">
    <property type="entry name" value="DNA_brk_join_enz"/>
</dbReference>
<dbReference type="EMBL" id="NIDE01000014">
    <property type="protein sequence ID" value="OWK37419.1"/>
    <property type="molecule type" value="Genomic_DNA"/>
</dbReference>
<sequence>MPPFRKPTPSYLLHKQSGRGRAVWYDVAGIRQQKLLPGPYNSPESRTAFARLQLELESSSAPALPDRDGVTIAELLCAYLDHAERHYRGPDGVPTSEIYEVRVVIRALRELYADTPAAEFGPLALKAARQKWVKDGRSRTECNRRAGLIKRIFKWAASEELVSSTVYHSLVTITGLQKGRTLAPETNPVCPVDDAVVDATLPFLNRYVRGLVEFQRLTGCRPGEACAVRRCDIDMSGSVWLYRPTRHKNAWRGKPRTIAIGPRAQEVLKPFFTPNPDDYLFSPRRAVEEQLADRTAQRKTPRYPSHMRRNAEKRAAKPKRLLAETYDRGSYGLAIDRASERAFPPPAPLSQCDGETRAAWWNRLSSQQRDEVKSWWKEHRWHPNQLRHAFATIVRKQHGLEAAQVLLGHTRADVTQVYAERNEQLAATVAAMIG</sequence>
<dbReference type="PANTHER" id="PTHR30349:SF64">
    <property type="entry name" value="PROPHAGE INTEGRASE INTD-RELATED"/>
    <property type="match status" value="1"/>
</dbReference>
<evidence type="ECO:0000256" key="2">
    <source>
        <dbReference type="SAM" id="MobiDB-lite"/>
    </source>
</evidence>
<dbReference type="PROSITE" id="PS51898">
    <property type="entry name" value="TYR_RECOMBINASE"/>
    <property type="match status" value="1"/>
</dbReference>
<evidence type="ECO:0000313" key="5">
    <source>
        <dbReference type="Proteomes" id="UP000214646"/>
    </source>
</evidence>
<dbReference type="SUPFAM" id="SSF56349">
    <property type="entry name" value="DNA breaking-rejoining enzymes"/>
    <property type="match status" value="1"/>
</dbReference>
<protein>
    <submittedName>
        <fullName evidence="4">Phage integrase</fullName>
    </submittedName>
</protein>
<keyword evidence="5" id="KW-1185">Reference proteome</keyword>
<dbReference type="GO" id="GO:0015074">
    <property type="term" value="P:DNA integration"/>
    <property type="evidence" value="ECO:0007669"/>
    <property type="project" value="InterPro"/>
</dbReference>
<evidence type="ECO:0000313" key="4">
    <source>
        <dbReference type="EMBL" id="OWK37419.1"/>
    </source>
</evidence>
<accession>A0A225DJQ9</accession>
<dbReference type="OrthoDB" id="254233at2"/>
<feature type="region of interest" description="Disordered" evidence="2">
    <location>
        <begin position="292"/>
        <end position="315"/>
    </location>
</feature>
<evidence type="ECO:0000256" key="1">
    <source>
        <dbReference type="ARBA" id="ARBA00023172"/>
    </source>
</evidence>
<dbReference type="InterPro" id="IPR002104">
    <property type="entry name" value="Integrase_catalytic"/>
</dbReference>
<dbReference type="InterPro" id="IPR013762">
    <property type="entry name" value="Integrase-like_cat_sf"/>
</dbReference>
<dbReference type="Gene3D" id="1.10.443.10">
    <property type="entry name" value="Intergrase catalytic core"/>
    <property type="match status" value="1"/>
</dbReference>
<dbReference type="GO" id="GO:0003677">
    <property type="term" value="F:DNA binding"/>
    <property type="evidence" value="ECO:0007669"/>
    <property type="project" value="InterPro"/>
</dbReference>
<dbReference type="PANTHER" id="PTHR30349">
    <property type="entry name" value="PHAGE INTEGRASE-RELATED"/>
    <property type="match status" value="1"/>
</dbReference>
<gene>
    <name evidence="4" type="ORF">FRUB_06539</name>
</gene>
<dbReference type="AlphaFoldDB" id="A0A225DJQ9"/>